<dbReference type="GO" id="GO:0016491">
    <property type="term" value="F:oxidoreductase activity"/>
    <property type="evidence" value="ECO:0007669"/>
    <property type="project" value="UniProtKB-KW"/>
</dbReference>
<dbReference type="Pfam" id="PF01565">
    <property type="entry name" value="FAD_binding_4"/>
    <property type="match status" value="1"/>
</dbReference>
<feature type="domain" description="FAD-binding PCMH-type" evidence="7">
    <location>
        <begin position="57"/>
        <end position="227"/>
    </location>
</feature>
<dbReference type="AlphaFoldDB" id="A0A8T6QZF7"/>
<feature type="region of interest" description="Disordered" evidence="6">
    <location>
        <begin position="1"/>
        <end position="25"/>
    </location>
</feature>
<dbReference type="Gene3D" id="3.40.462.20">
    <property type="match status" value="1"/>
</dbReference>
<dbReference type="RefSeq" id="WP_165566129.1">
    <property type="nucleotide sequence ID" value="NZ_SAYU02000002.1"/>
</dbReference>
<dbReference type="InterPro" id="IPR016169">
    <property type="entry name" value="FAD-bd_PCMH_sub2"/>
</dbReference>
<evidence type="ECO:0000256" key="5">
    <source>
        <dbReference type="ARBA" id="ARBA00023002"/>
    </source>
</evidence>
<comment type="caution">
    <text evidence="8">The sequence shown here is derived from an EMBL/GenBank/DDBJ whole genome shotgun (WGS) entry which is preliminary data.</text>
</comment>
<evidence type="ECO:0000259" key="7">
    <source>
        <dbReference type="PROSITE" id="PS51387"/>
    </source>
</evidence>
<dbReference type="Gene3D" id="3.30.465.10">
    <property type="match status" value="1"/>
</dbReference>
<evidence type="ECO:0000313" key="9">
    <source>
        <dbReference type="Proteomes" id="UP000287866"/>
    </source>
</evidence>
<reference evidence="8" key="1">
    <citation type="submission" date="2020-03" db="EMBL/GenBank/DDBJ databases">
        <title>Phycicoccus flavus sp. nov., a novel endophytic actinobacterium isolated from branch of Kandelia candel.</title>
        <authorList>
            <person name="Tuo L."/>
        </authorList>
    </citation>
    <scope>NUCLEOTIDE SEQUENCE</scope>
    <source>
        <strain evidence="8">CMS6Z-2</strain>
    </source>
</reference>
<comment type="similarity">
    <text evidence="2">Belongs to the oxygen-dependent FAD-linked oxidoreductase family.</text>
</comment>
<proteinExistence type="inferred from homology"/>
<accession>A0A8T6QZF7</accession>
<dbReference type="PANTHER" id="PTHR42973:SF39">
    <property type="entry name" value="FAD-BINDING PCMH-TYPE DOMAIN-CONTAINING PROTEIN"/>
    <property type="match status" value="1"/>
</dbReference>
<dbReference type="EMBL" id="SAYU02000002">
    <property type="protein sequence ID" value="NHA66743.1"/>
    <property type="molecule type" value="Genomic_DNA"/>
</dbReference>
<feature type="compositionally biased region" description="Pro residues" evidence="6">
    <location>
        <begin position="8"/>
        <end position="19"/>
    </location>
</feature>
<dbReference type="InterPro" id="IPR016166">
    <property type="entry name" value="FAD-bd_PCMH"/>
</dbReference>
<keyword evidence="4" id="KW-0274">FAD</keyword>
<evidence type="ECO:0000256" key="4">
    <source>
        <dbReference type="ARBA" id="ARBA00022827"/>
    </source>
</evidence>
<dbReference type="Proteomes" id="UP000287866">
    <property type="component" value="Unassembled WGS sequence"/>
</dbReference>
<keyword evidence="5" id="KW-0560">Oxidoreductase</keyword>
<dbReference type="InterPro" id="IPR050416">
    <property type="entry name" value="FAD-linked_Oxidoreductase"/>
</dbReference>
<dbReference type="PROSITE" id="PS00862">
    <property type="entry name" value="OX2_COVAL_FAD"/>
    <property type="match status" value="1"/>
</dbReference>
<protein>
    <submittedName>
        <fullName evidence="8">FAD-binding protein</fullName>
    </submittedName>
</protein>
<name>A0A8T6QZF7_9MICO</name>
<evidence type="ECO:0000256" key="2">
    <source>
        <dbReference type="ARBA" id="ARBA00005466"/>
    </source>
</evidence>
<dbReference type="InterPro" id="IPR006094">
    <property type="entry name" value="Oxid_FAD_bind_N"/>
</dbReference>
<dbReference type="InterPro" id="IPR036318">
    <property type="entry name" value="FAD-bd_PCMH-like_sf"/>
</dbReference>
<keyword evidence="3" id="KW-0285">Flavoprotein</keyword>
<dbReference type="InterPro" id="IPR006093">
    <property type="entry name" value="Oxy_OxRdtase_FAD_BS"/>
</dbReference>
<comment type="cofactor">
    <cofactor evidence="1">
        <name>FAD</name>
        <dbReference type="ChEBI" id="CHEBI:57692"/>
    </cofactor>
</comment>
<evidence type="ECO:0000256" key="1">
    <source>
        <dbReference type="ARBA" id="ARBA00001974"/>
    </source>
</evidence>
<organism evidence="8 9">
    <name type="scientific">Phycicoccus flavus</name>
    <dbReference type="NCBI Taxonomy" id="2502783"/>
    <lineage>
        <taxon>Bacteria</taxon>
        <taxon>Bacillati</taxon>
        <taxon>Actinomycetota</taxon>
        <taxon>Actinomycetes</taxon>
        <taxon>Micrococcales</taxon>
        <taxon>Intrasporangiaceae</taxon>
        <taxon>Phycicoccus</taxon>
    </lineage>
</organism>
<dbReference type="GO" id="GO:0071949">
    <property type="term" value="F:FAD binding"/>
    <property type="evidence" value="ECO:0007669"/>
    <property type="project" value="InterPro"/>
</dbReference>
<dbReference type="PANTHER" id="PTHR42973">
    <property type="entry name" value="BINDING OXIDOREDUCTASE, PUTATIVE (AFU_ORTHOLOGUE AFUA_1G17690)-RELATED"/>
    <property type="match status" value="1"/>
</dbReference>
<evidence type="ECO:0000256" key="3">
    <source>
        <dbReference type="ARBA" id="ARBA00022630"/>
    </source>
</evidence>
<dbReference type="PROSITE" id="PS51387">
    <property type="entry name" value="FAD_PCMH"/>
    <property type="match status" value="1"/>
</dbReference>
<evidence type="ECO:0000256" key="6">
    <source>
        <dbReference type="SAM" id="MobiDB-lite"/>
    </source>
</evidence>
<gene>
    <name evidence="8" type="ORF">EPD83_001585</name>
</gene>
<evidence type="ECO:0000313" key="8">
    <source>
        <dbReference type="EMBL" id="NHA66743.1"/>
    </source>
</evidence>
<dbReference type="InterPro" id="IPR016167">
    <property type="entry name" value="FAD-bd_PCMH_sub1"/>
</dbReference>
<dbReference type="SUPFAM" id="SSF56176">
    <property type="entry name" value="FAD-binding/transporter-associated domain-like"/>
    <property type="match status" value="1"/>
</dbReference>
<keyword evidence="9" id="KW-1185">Reference proteome</keyword>
<dbReference type="Gene3D" id="3.30.43.10">
    <property type="entry name" value="Uridine Diphospho-n-acetylenolpyruvylglucosamine Reductase, domain 2"/>
    <property type="match status" value="1"/>
</dbReference>
<sequence>MTDLAARPPAPTSAPPAPTPGGRTDGWAALAATLEGELVRPADPGWDDARRAWNLSVDQHPAAVVAVASAADVAATLTTARGLGLRVAPQSTGHNAGPLGDLHDTVLLRTHRLRDVDVDPVARTVRVGGGAMWGDVTPVAAAHGLAALAGSAADVGVAGYTLGGGLSWLARSHGLASGSVLALEVVTADGRVRRVDADHDADLFWALRGGGGGFGVVTALELRLYPVTDLVAGALFFPLERAEEVLQAWRAWVATVPDTVTSVGRMLRFPPLPELPPALAGRGWVLVEAACQLPLAAAADLLAPLRDLGPELDTVAEVPVTALADLHMDPPGPVPGRGDGALVGPLPPEAVTALVRAAGPGVDSPLLSVELRHLGGALTPGRTPGGALAGLDAEFALFAVGVTPTPESVAAVDRAVRACRYALAPWTRGCYLNFAEMATAGDALWGPEVHAQLRRVKARYDGGDLVRANHPVRPAAG</sequence>